<sequence>MLLAVAVLCSVVLWTHSFNSSDIQPQPDFELEQFTGEWYRVGWAYDHPLVIEHKNKFLISRGHLIANENGGANLTMWTMNSLKTCEVSSYVYEKTELPGVFTYFSQRHKIEKDITVVETNYTDYGVVLKYRNMKKEYTQLALYGRKPELRPEVVENFRSFALSIGFPEEAIITPVILDPCPLPEPSNRTKLLD</sequence>
<keyword evidence="4 7" id="KW-0732">Signal</keyword>
<dbReference type="Pfam" id="PF00061">
    <property type="entry name" value="Lipocalin"/>
    <property type="match status" value="1"/>
</dbReference>
<comment type="caution">
    <text evidence="9">The sequence shown here is derived from an EMBL/GenBank/DDBJ whole genome shotgun (WGS) entry which is preliminary data.</text>
</comment>
<dbReference type="PANTHER" id="PTHR46676">
    <property type="entry name" value="PROTEIN AMBP"/>
    <property type="match status" value="1"/>
</dbReference>
<evidence type="ECO:0000256" key="4">
    <source>
        <dbReference type="ARBA" id="ARBA00022729"/>
    </source>
</evidence>
<proteinExistence type="predicted"/>
<dbReference type="OrthoDB" id="9627583at2759"/>
<keyword evidence="5" id="KW-0722">Serine protease inhibitor</keyword>
<dbReference type="GO" id="GO:0004867">
    <property type="term" value="F:serine-type endopeptidase inhibitor activity"/>
    <property type="evidence" value="ECO:0007669"/>
    <property type="project" value="UniProtKB-KW"/>
</dbReference>
<evidence type="ECO:0000313" key="9">
    <source>
        <dbReference type="EMBL" id="KAB5528509.1"/>
    </source>
</evidence>
<dbReference type="Proteomes" id="UP000327468">
    <property type="component" value="Chromosome 24"/>
</dbReference>
<reference evidence="9 10" key="1">
    <citation type="submission" date="2019-06" db="EMBL/GenBank/DDBJ databases">
        <title>A chromosome-scale genome assembly of the striped catfish, Pangasianodon hypophthalmus.</title>
        <authorList>
            <person name="Wen M."/>
            <person name="Zahm M."/>
            <person name="Roques C."/>
            <person name="Cabau C."/>
            <person name="Klopp C."/>
            <person name="Donnadieu C."/>
            <person name="Jouanno E."/>
            <person name="Avarre J.-C."/>
            <person name="Campet M."/>
            <person name="Ha T.T.T."/>
            <person name="Dugue R."/>
            <person name="Lampietro C."/>
            <person name="Louis A."/>
            <person name="Herpin A."/>
            <person name="Echchiki A."/>
            <person name="Berthelot C."/>
            <person name="Parey E."/>
            <person name="Roest-Crollius H."/>
            <person name="Braasch I."/>
            <person name="Postlethwait J."/>
            <person name="Bobe J."/>
            <person name="Montfort J."/>
            <person name="Bouchez O."/>
            <person name="Begum T."/>
            <person name="Schartl M."/>
            <person name="Guiguen Y."/>
        </authorList>
    </citation>
    <scope>NUCLEOTIDE SEQUENCE [LARGE SCALE GENOMIC DNA]</scope>
    <source>
        <strain evidence="9 10">Indonesia</strain>
        <tissue evidence="9">Blood</tissue>
    </source>
</reference>
<evidence type="ECO:0000256" key="1">
    <source>
        <dbReference type="ARBA" id="ARBA00004613"/>
    </source>
</evidence>
<dbReference type="SUPFAM" id="SSF50814">
    <property type="entry name" value="Lipocalins"/>
    <property type="match status" value="1"/>
</dbReference>
<protein>
    <recommendedName>
        <fullName evidence="8">Lipocalin/cytosolic fatty-acid binding domain-containing protein</fullName>
    </recommendedName>
</protein>
<evidence type="ECO:0000256" key="2">
    <source>
        <dbReference type="ARBA" id="ARBA00022525"/>
    </source>
</evidence>
<dbReference type="InterPro" id="IPR002968">
    <property type="entry name" value="A1-microglobln"/>
</dbReference>
<dbReference type="PANTHER" id="PTHR46676:SF1">
    <property type="entry name" value="PROTEIN AMBP"/>
    <property type="match status" value="1"/>
</dbReference>
<gene>
    <name evidence="9" type="ORF">PHYPO_G00141010</name>
</gene>
<keyword evidence="3" id="KW-0646">Protease inhibitor</keyword>
<keyword evidence="2" id="KW-0964">Secreted</keyword>
<keyword evidence="10" id="KW-1185">Reference proteome</keyword>
<evidence type="ECO:0000256" key="7">
    <source>
        <dbReference type="SAM" id="SignalP"/>
    </source>
</evidence>
<accession>A0A5N5KDV5</accession>
<evidence type="ECO:0000256" key="3">
    <source>
        <dbReference type="ARBA" id="ARBA00022690"/>
    </source>
</evidence>
<name>A0A5N5KDV5_PANHP</name>
<dbReference type="InterPro" id="IPR000566">
    <property type="entry name" value="Lipocln_cytosolic_FA-bd_dom"/>
</dbReference>
<evidence type="ECO:0000259" key="8">
    <source>
        <dbReference type="Pfam" id="PF00061"/>
    </source>
</evidence>
<dbReference type="AlphaFoldDB" id="A0A5N5KDV5"/>
<dbReference type="InterPro" id="IPR012674">
    <property type="entry name" value="Calycin"/>
</dbReference>
<dbReference type="PRINTS" id="PR01215">
    <property type="entry name" value="A1MCGLOBULIN"/>
</dbReference>
<feature type="signal peptide" evidence="7">
    <location>
        <begin position="1"/>
        <end position="17"/>
    </location>
</feature>
<comment type="subcellular location">
    <subcellularLocation>
        <location evidence="1">Secreted</location>
    </subcellularLocation>
</comment>
<feature type="chain" id="PRO_5024284753" description="Lipocalin/cytosolic fatty-acid binding domain-containing protein" evidence="7">
    <location>
        <begin position="18"/>
        <end position="193"/>
    </location>
</feature>
<keyword evidence="6" id="KW-1015">Disulfide bond</keyword>
<evidence type="ECO:0000256" key="5">
    <source>
        <dbReference type="ARBA" id="ARBA00022900"/>
    </source>
</evidence>
<feature type="domain" description="Lipocalin/cytosolic fatty-acid binding" evidence="8">
    <location>
        <begin position="35"/>
        <end position="174"/>
    </location>
</feature>
<evidence type="ECO:0000313" key="10">
    <source>
        <dbReference type="Proteomes" id="UP000327468"/>
    </source>
</evidence>
<dbReference type="GO" id="GO:0005576">
    <property type="term" value="C:extracellular region"/>
    <property type="evidence" value="ECO:0007669"/>
    <property type="project" value="UniProtKB-SubCell"/>
</dbReference>
<evidence type="ECO:0000256" key="6">
    <source>
        <dbReference type="ARBA" id="ARBA00023157"/>
    </source>
</evidence>
<dbReference type="PRINTS" id="PR00179">
    <property type="entry name" value="LIPOCALIN"/>
</dbReference>
<dbReference type="EMBL" id="VFJC01000025">
    <property type="protein sequence ID" value="KAB5528509.1"/>
    <property type="molecule type" value="Genomic_DNA"/>
</dbReference>
<dbReference type="Gene3D" id="2.40.128.20">
    <property type="match status" value="1"/>
</dbReference>
<organism evidence="9 10">
    <name type="scientific">Pangasianodon hypophthalmus</name>
    <name type="common">Striped catfish</name>
    <name type="synonym">Helicophagus hypophthalmus</name>
    <dbReference type="NCBI Taxonomy" id="310915"/>
    <lineage>
        <taxon>Eukaryota</taxon>
        <taxon>Metazoa</taxon>
        <taxon>Chordata</taxon>
        <taxon>Craniata</taxon>
        <taxon>Vertebrata</taxon>
        <taxon>Euteleostomi</taxon>
        <taxon>Actinopterygii</taxon>
        <taxon>Neopterygii</taxon>
        <taxon>Teleostei</taxon>
        <taxon>Ostariophysi</taxon>
        <taxon>Siluriformes</taxon>
        <taxon>Pangasiidae</taxon>
        <taxon>Pangasianodon</taxon>
    </lineage>
</organism>
<dbReference type="InterPro" id="IPR029856">
    <property type="entry name" value="AMBP"/>
</dbReference>